<dbReference type="GO" id="GO:0005856">
    <property type="term" value="C:cytoskeleton"/>
    <property type="evidence" value="ECO:0007669"/>
    <property type="project" value="TreeGrafter"/>
</dbReference>
<dbReference type="EMBL" id="MUJZ01052743">
    <property type="protein sequence ID" value="OTF73193.1"/>
    <property type="molecule type" value="Genomic_DNA"/>
</dbReference>
<keyword evidence="5" id="KW-1185">Reference proteome</keyword>
<organism evidence="4 5">
    <name type="scientific">Euroglyphus maynei</name>
    <name type="common">Mayne's house dust mite</name>
    <dbReference type="NCBI Taxonomy" id="6958"/>
    <lineage>
        <taxon>Eukaryota</taxon>
        <taxon>Metazoa</taxon>
        <taxon>Ecdysozoa</taxon>
        <taxon>Arthropoda</taxon>
        <taxon>Chelicerata</taxon>
        <taxon>Arachnida</taxon>
        <taxon>Acari</taxon>
        <taxon>Acariformes</taxon>
        <taxon>Sarcoptiformes</taxon>
        <taxon>Astigmata</taxon>
        <taxon>Psoroptidia</taxon>
        <taxon>Analgoidea</taxon>
        <taxon>Pyroglyphidae</taxon>
        <taxon>Pyroglyphinae</taxon>
        <taxon>Euroglyphus</taxon>
    </lineage>
</organism>
<reference evidence="4 5" key="1">
    <citation type="submission" date="2017-03" db="EMBL/GenBank/DDBJ databases">
        <title>Genome Survey of Euroglyphus maynei.</title>
        <authorList>
            <person name="Arlian L.G."/>
            <person name="Morgan M.S."/>
            <person name="Rider S.D."/>
        </authorList>
    </citation>
    <scope>NUCLEOTIDE SEQUENCE [LARGE SCALE GENOMIC DNA]</scope>
    <source>
        <strain evidence="4">Arlian Lab</strain>
        <tissue evidence="4">Whole body</tissue>
    </source>
</reference>
<dbReference type="PANTHER" id="PTHR22988">
    <property type="entry name" value="MYOTONIC DYSTROPHY S/T KINASE-RELATED"/>
    <property type="match status" value="1"/>
</dbReference>
<dbReference type="OrthoDB" id="6421305at2759"/>
<dbReference type="PANTHER" id="PTHR22988:SF71">
    <property type="entry name" value="CITRON RHO-INTERACTING KINASE"/>
    <property type="match status" value="1"/>
</dbReference>
<dbReference type="Proteomes" id="UP000194236">
    <property type="component" value="Unassembled WGS sequence"/>
</dbReference>
<dbReference type="GO" id="GO:0005737">
    <property type="term" value="C:cytoplasm"/>
    <property type="evidence" value="ECO:0007669"/>
    <property type="project" value="TreeGrafter"/>
</dbReference>
<dbReference type="InterPro" id="IPR050839">
    <property type="entry name" value="Rho-assoc_Ser/Thr_Kinase"/>
</dbReference>
<sequence>MSDNNNDNHHHHNKMNQSTLLTLNDRFERLCKLFDTTIGIINNDDNNDDNDKKSFNYEFLIDLLIAVYTDIQRTVKTTRDKNSSAQKFSNLVKPLIDYIKQLQLNVDDFEQIKIIGKGAFGQVSLVKVI</sequence>
<comment type="catalytic activity">
    <reaction evidence="2">
        <text>L-threonyl-[protein] + ATP = O-phospho-L-threonyl-[protein] + ADP + H(+)</text>
        <dbReference type="Rhea" id="RHEA:46608"/>
        <dbReference type="Rhea" id="RHEA-COMP:11060"/>
        <dbReference type="Rhea" id="RHEA-COMP:11605"/>
        <dbReference type="ChEBI" id="CHEBI:15378"/>
        <dbReference type="ChEBI" id="CHEBI:30013"/>
        <dbReference type="ChEBI" id="CHEBI:30616"/>
        <dbReference type="ChEBI" id="CHEBI:61977"/>
        <dbReference type="ChEBI" id="CHEBI:456216"/>
        <dbReference type="EC" id="2.7.11.1"/>
    </reaction>
</comment>
<keyword evidence="1" id="KW-0597">Phosphoprotein</keyword>
<evidence type="ECO:0000256" key="3">
    <source>
        <dbReference type="ARBA" id="ARBA00048679"/>
    </source>
</evidence>
<evidence type="ECO:0000256" key="1">
    <source>
        <dbReference type="ARBA" id="ARBA00022553"/>
    </source>
</evidence>
<accession>A0A1Y3AZZ3</accession>
<dbReference type="GO" id="GO:0004674">
    <property type="term" value="F:protein serine/threonine kinase activity"/>
    <property type="evidence" value="ECO:0007669"/>
    <property type="project" value="UniProtKB-EC"/>
</dbReference>
<name>A0A1Y3AZZ3_EURMA</name>
<dbReference type="GO" id="GO:0031032">
    <property type="term" value="P:actomyosin structure organization"/>
    <property type="evidence" value="ECO:0007669"/>
    <property type="project" value="TreeGrafter"/>
</dbReference>
<gene>
    <name evidence="4" type="ORF">BLA29_012538</name>
</gene>
<evidence type="ECO:0000313" key="5">
    <source>
        <dbReference type="Proteomes" id="UP000194236"/>
    </source>
</evidence>
<comment type="caution">
    <text evidence="4">The sequence shown here is derived from an EMBL/GenBank/DDBJ whole genome shotgun (WGS) entry which is preliminary data.</text>
</comment>
<dbReference type="Gene3D" id="3.30.200.20">
    <property type="entry name" value="Phosphorylase Kinase, domain 1"/>
    <property type="match status" value="1"/>
</dbReference>
<protein>
    <recommendedName>
        <fullName evidence="6">Protein kinase domain-containing protein</fullName>
    </recommendedName>
</protein>
<dbReference type="AlphaFoldDB" id="A0A1Y3AZZ3"/>
<comment type="catalytic activity">
    <reaction evidence="3">
        <text>L-seryl-[protein] + ATP = O-phospho-L-seryl-[protein] + ADP + H(+)</text>
        <dbReference type="Rhea" id="RHEA:17989"/>
        <dbReference type="Rhea" id="RHEA-COMP:9863"/>
        <dbReference type="Rhea" id="RHEA-COMP:11604"/>
        <dbReference type="ChEBI" id="CHEBI:15378"/>
        <dbReference type="ChEBI" id="CHEBI:29999"/>
        <dbReference type="ChEBI" id="CHEBI:30616"/>
        <dbReference type="ChEBI" id="CHEBI:83421"/>
        <dbReference type="ChEBI" id="CHEBI:456216"/>
        <dbReference type="EC" id="2.7.11.1"/>
    </reaction>
</comment>
<evidence type="ECO:0000313" key="4">
    <source>
        <dbReference type="EMBL" id="OTF73193.1"/>
    </source>
</evidence>
<evidence type="ECO:0000256" key="2">
    <source>
        <dbReference type="ARBA" id="ARBA00047899"/>
    </source>
</evidence>
<evidence type="ECO:0008006" key="6">
    <source>
        <dbReference type="Google" id="ProtNLM"/>
    </source>
</evidence>
<proteinExistence type="predicted"/>